<protein>
    <submittedName>
        <fullName evidence="1">DPS protein, ferritin-like diiron-binding domain</fullName>
    </submittedName>
</protein>
<accession>A0A8S5SHX9</accession>
<evidence type="ECO:0000313" key="1">
    <source>
        <dbReference type="EMBL" id="DAF50605.1"/>
    </source>
</evidence>
<dbReference type="EMBL" id="BK032598">
    <property type="protein sequence ID" value="DAF50605.1"/>
    <property type="molecule type" value="Genomic_DNA"/>
</dbReference>
<organism evidence="1">
    <name type="scientific">Phage sp. ctqZP6</name>
    <dbReference type="NCBI Taxonomy" id="2828010"/>
    <lineage>
        <taxon>Viruses</taxon>
    </lineage>
</organism>
<reference evidence="1" key="1">
    <citation type="journal article" date="2021" name="Proc. Natl. Acad. Sci. U.S.A.">
        <title>A Catalog of Tens of Thousands of Viruses from Human Metagenomes Reveals Hidden Associations with Chronic Diseases.</title>
        <authorList>
            <person name="Tisza M.J."/>
            <person name="Buck C.B."/>
        </authorList>
    </citation>
    <scope>NUCLEOTIDE SEQUENCE</scope>
    <source>
        <strain evidence="1">CtqZP6</strain>
    </source>
</reference>
<name>A0A8S5SHX9_9VIRU</name>
<proteinExistence type="predicted"/>
<dbReference type="Gene3D" id="1.20.120.660">
    <property type="entry name" value="IL-4 antagonist (De novo design) like domain"/>
    <property type="match status" value="1"/>
</dbReference>
<sequence>MKKFIVDTGDKKYKVEASTYDEAVSAVKAIRLKDEASPLQTVNALLEDERAAVDAYNVALENLKGKIPDESYAAIEAIRNDENRHIENLQAVVNGNVTEKNLEDSVKDANVEDLLKQAIDALRKDEFQRAANLASNFITILKSQKLAK</sequence>